<organism evidence="1 2">
    <name type="scientific">Candidatus Ryanbacteria bacterium RIFCSPLOWO2_01_FULL_48_26</name>
    <dbReference type="NCBI Taxonomy" id="1802126"/>
    <lineage>
        <taxon>Bacteria</taxon>
        <taxon>Candidatus Ryaniibacteriota</taxon>
    </lineage>
</organism>
<accession>A0A1G2GR47</accession>
<proteinExistence type="predicted"/>
<comment type="caution">
    <text evidence="1">The sequence shown here is derived from an EMBL/GenBank/DDBJ whole genome shotgun (WGS) entry which is preliminary data.</text>
</comment>
<protein>
    <submittedName>
        <fullName evidence="1">Uncharacterized protein</fullName>
    </submittedName>
</protein>
<sequence length="79" mass="9137">MKRNNKINGKKRQLRHGARVQLTTEFRTGGQPARVYPADSLGRIIHHDQEHENSRDIKTVEMEKPPGIININRIFLIPV</sequence>
<dbReference type="AlphaFoldDB" id="A0A1G2GR47"/>
<dbReference type="EMBL" id="MHNW01000041">
    <property type="protein sequence ID" value="OGZ52685.1"/>
    <property type="molecule type" value="Genomic_DNA"/>
</dbReference>
<evidence type="ECO:0000313" key="1">
    <source>
        <dbReference type="EMBL" id="OGZ52685.1"/>
    </source>
</evidence>
<name>A0A1G2GR47_9BACT</name>
<dbReference type="Proteomes" id="UP000179106">
    <property type="component" value="Unassembled WGS sequence"/>
</dbReference>
<gene>
    <name evidence="1" type="ORF">A3B25_03440</name>
</gene>
<reference evidence="1 2" key="1">
    <citation type="journal article" date="2016" name="Nat. Commun.">
        <title>Thousands of microbial genomes shed light on interconnected biogeochemical processes in an aquifer system.</title>
        <authorList>
            <person name="Anantharaman K."/>
            <person name="Brown C.T."/>
            <person name="Hug L.A."/>
            <person name="Sharon I."/>
            <person name="Castelle C.J."/>
            <person name="Probst A.J."/>
            <person name="Thomas B.C."/>
            <person name="Singh A."/>
            <person name="Wilkins M.J."/>
            <person name="Karaoz U."/>
            <person name="Brodie E.L."/>
            <person name="Williams K.H."/>
            <person name="Hubbard S.S."/>
            <person name="Banfield J.F."/>
        </authorList>
    </citation>
    <scope>NUCLEOTIDE SEQUENCE [LARGE SCALE GENOMIC DNA]</scope>
</reference>
<evidence type="ECO:0000313" key="2">
    <source>
        <dbReference type="Proteomes" id="UP000179106"/>
    </source>
</evidence>